<dbReference type="InterPro" id="IPR037185">
    <property type="entry name" value="EmrE-like"/>
</dbReference>
<dbReference type="Proteomes" id="UP001629156">
    <property type="component" value="Unassembled WGS sequence"/>
</dbReference>
<dbReference type="SUPFAM" id="SSF103481">
    <property type="entry name" value="Multidrug resistance efflux transporter EmrE"/>
    <property type="match status" value="1"/>
</dbReference>
<feature type="transmembrane region" description="Helical" evidence="1">
    <location>
        <begin position="274"/>
        <end position="292"/>
    </location>
</feature>
<feature type="domain" description="EamA" evidence="2">
    <location>
        <begin position="8"/>
        <end position="145"/>
    </location>
</feature>
<comment type="caution">
    <text evidence="3">The sequence shown here is derived from an EMBL/GenBank/DDBJ whole genome shotgun (WGS) entry which is preliminary data.</text>
</comment>
<feature type="transmembrane region" description="Helical" evidence="1">
    <location>
        <begin position="101"/>
        <end position="120"/>
    </location>
</feature>
<protein>
    <submittedName>
        <fullName evidence="3">DMT family transporter</fullName>
    </submittedName>
</protein>
<reference evidence="3 4" key="1">
    <citation type="submission" date="2024-06" db="EMBL/GenBank/DDBJ databases">
        <authorList>
            <person name="Kaempfer P."/>
            <person name="Viver T."/>
        </authorList>
    </citation>
    <scope>NUCLEOTIDE SEQUENCE [LARGE SCALE GENOMIC DNA]</scope>
    <source>
        <strain evidence="3 4">ST-119</strain>
    </source>
</reference>
<feature type="transmembrane region" description="Helical" evidence="1">
    <location>
        <begin position="160"/>
        <end position="178"/>
    </location>
</feature>
<gene>
    <name evidence="3" type="ORF">ABS766_01075</name>
</gene>
<feature type="transmembrane region" description="Helical" evidence="1">
    <location>
        <begin position="244"/>
        <end position="268"/>
    </location>
</feature>
<feature type="domain" description="EamA" evidence="2">
    <location>
        <begin position="159"/>
        <end position="291"/>
    </location>
</feature>
<feature type="transmembrane region" description="Helical" evidence="1">
    <location>
        <begin position="7"/>
        <end position="28"/>
    </location>
</feature>
<dbReference type="RefSeq" id="WP_408083232.1">
    <property type="nucleotide sequence ID" value="NZ_JBELPZ010000001.1"/>
</dbReference>
<keyword evidence="1" id="KW-0472">Membrane</keyword>
<evidence type="ECO:0000256" key="1">
    <source>
        <dbReference type="SAM" id="Phobius"/>
    </source>
</evidence>
<keyword evidence="4" id="KW-1185">Reference proteome</keyword>
<feature type="transmembrane region" description="Helical" evidence="1">
    <location>
        <begin position="132"/>
        <end position="148"/>
    </location>
</feature>
<feature type="transmembrane region" description="Helical" evidence="1">
    <location>
        <begin position="217"/>
        <end position="237"/>
    </location>
</feature>
<dbReference type="EMBL" id="JBELPZ010000001">
    <property type="protein sequence ID" value="MFL9842999.1"/>
    <property type="molecule type" value="Genomic_DNA"/>
</dbReference>
<sequence length="297" mass="31529">MENKDFIKGAVLVGLGAASYGLLATFVKKAYSDGYTTAEITASQILLGIIGVASLYIFQKNKNAVPTPASTSKNKIQLLIAGTTIGFTSVFYYLSLQYVSVSVGIVLLMQSVWMGVIAEWFSTKKFPGIKKLLAVGIVIGGTLLATNLTGQEQMVSLQGVAWGLLAAASYTGTMYAGNRIAVNLTASLRSLYMLLGGAAVVLAFTAITWPGSFNYDIFLSWGIPLAIFGTILPPVLMNAGFPKITIGLGSIIAALELPVSVIMAFFILNEKVLGLQWLGIAIILSAIVLLNMGRKKQ</sequence>
<keyword evidence="1" id="KW-0812">Transmembrane</keyword>
<dbReference type="PANTHER" id="PTHR22911">
    <property type="entry name" value="ACYL-MALONYL CONDENSING ENZYME-RELATED"/>
    <property type="match status" value="1"/>
</dbReference>
<keyword evidence="1" id="KW-1133">Transmembrane helix</keyword>
<feature type="transmembrane region" description="Helical" evidence="1">
    <location>
        <begin position="190"/>
        <end position="211"/>
    </location>
</feature>
<evidence type="ECO:0000313" key="4">
    <source>
        <dbReference type="Proteomes" id="UP001629156"/>
    </source>
</evidence>
<dbReference type="Pfam" id="PF00892">
    <property type="entry name" value="EamA"/>
    <property type="match status" value="2"/>
</dbReference>
<feature type="transmembrane region" description="Helical" evidence="1">
    <location>
        <begin position="78"/>
        <end position="95"/>
    </location>
</feature>
<evidence type="ECO:0000313" key="3">
    <source>
        <dbReference type="EMBL" id="MFL9842999.1"/>
    </source>
</evidence>
<name>A0ABW8YRT7_9FLAO</name>
<organism evidence="3 4">
    <name type="scientific">Flavobacterium rhizosphaerae</name>
    <dbReference type="NCBI Taxonomy" id="3163298"/>
    <lineage>
        <taxon>Bacteria</taxon>
        <taxon>Pseudomonadati</taxon>
        <taxon>Bacteroidota</taxon>
        <taxon>Flavobacteriia</taxon>
        <taxon>Flavobacteriales</taxon>
        <taxon>Flavobacteriaceae</taxon>
        <taxon>Flavobacterium</taxon>
    </lineage>
</organism>
<evidence type="ECO:0000259" key="2">
    <source>
        <dbReference type="Pfam" id="PF00892"/>
    </source>
</evidence>
<proteinExistence type="predicted"/>
<accession>A0ABW8YRT7</accession>
<dbReference type="InterPro" id="IPR000620">
    <property type="entry name" value="EamA_dom"/>
</dbReference>
<feature type="transmembrane region" description="Helical" evidence="1">
    <location>
        <begin position="40"/>
        <end position="58"/>
    </location>
</feature>
<dbReference type="PANTHER" id="PTHR22911:SF137">
    <property type="entry name" value="SOLUTE CARRIER FAMILY 35 MEMBER G2-RELATED"/>
    <property type="match status" value="1"/>
</dbReference>